<proteinExistence type="predicted"/>
<protein>
    <submittedName>
        <fullName evidence="2">Uncharacterized protein</fullName>
    </submittedName>
</protein>
<name>A0A3R6YSW0_9STRA</name>
<reference evidence="2 3" key="1">
    <citation type="submission" date="2018-08" db="EMBL/GenBank/DDBJ databases">
        <title>Aphanomyces genome sequencing and annotation.</title>
        <authorList>
            <person name="Minardi D."/>
            <person name="Oidtmann B."/>
            <person name="Van Der Giezen M."/>
            <person name="Studholme D.J."/>
        </authorList>
    </citation>
    <scope>NUCLEOTIDE SEQUENCE [LARGE SCALE GENOMIC DNA]</scope>
    <source>
        <strain evidence="2 3">NJM0002</strain>
    </source>
</reference>
<organism evidence="2 3">
    <name type="scientific">Aphanomyces invadans</name>
    <dbReference type="NCBI Taxonomy" id="157072"/>
    <lineage>
        <taxon>Eukaryota</taxon>
        <taxon>Sar</taxon>
        <taxon>Stramenopiles</taxon>
        <taxon>Oomycota</taxon>
        <taxon>Saprolegniomycetes</taxon>
        <taxon>Saprolegniales</taxon>
        <taxon>Verrucalvaceae</taxon>
        <taxon>Aphanomyces</taxon>
    </lineage>
</organism>
<keyword evidence="3" id="KW-1185">Reference proteome</keyword>
<dbReference type="EMBL" id="QUSY01001799">
    <property type="protein sequence ID" value="RHY23553.1"/>
    <property type="molecule type" value="Genomic_DNA"/>
</dbReference>
<accession>A0A3R6YSW0</accession>
<sequence>MRRRRHGVQGQTHRIPPKDFRQLRPCQGHSSRDASILFRRDEVERRRHRRVFGSRIRLSHRLLLGASGWSNNSSMFLKHHR</sequence>
<dbReference type="AlphaFoldDB" id="A0A3R6YSW0"/>
<evidence type="ECO:0000313" key="3">
    <source>
        <dbReference type="Proteomes" id="UP000285060"/>
    </source>
</evidence>
<feature type="region of interest" description="Disordered" evidence="1">
    <location>
        <begin position="1"/>
        <end position="32"/>
    </location>
</feature>
<evidence type="ECO:0000313" key="2">
    <source>
        <dbReference type="EMBL" id="RHY23553.1"/>
    </source>
</evidence>
<gene>
    <name evidence="2" type="ORF">DYB32_009145</name>
</gene>
<comment type="caution">
    <text evidence="2">The sequence shown here is derived from an EMBL/GenBank/DDBJ whole genome shotgun (WGS) entry which is preliminary data.</text>
</comment>
<evidence type="ECO:0000256" key="1">
    <source>
        <dbReference type="SAM" id="MobiDB-lite"/>
    </source>
</evidence>
<dbReference type="Proteomes" id="UP000285060">
    <property type="component" value="Unassembled WGS sequence"/>
</dbReference>